<reference evidence="1" key="1">
    <citation type="submission" date="2022-11" db="EMBL/GenBank/DDBJ databases">
        <title>Centuries of genome instability and evolution in soft-shell clam transmissible cancer (bioRxiv).</title>
        <authorList>
            <person name="Hart S.F.M."/>
            <person name="Yonemitsu M.A."/>
            <person name="Giersch R.M."/>
            <person name="Beal B.F."/>
            <person name="Arriagada G."/>
            <person name="Davis B.W."/>
            <person name="Ostrander E.A."/>
            <person name="Goff S.P."/>
            <person name="Metzger M.J."/>
        </authorList>
    </citation>
    <scope>NUCLEOTIDE SEQUENCE</scope>
    <source>
        <strain evidence="1">MELC-2E11</strain>
        <tissue evidence="1">Siphon/mantle</tissue>
    </source>
</reference>
<proteinExistence type="predicted"/>
<dbReference type="EMBL" id="CP111016">
    <property type="protein sequence ID" value="WAR04707.1"/>
    <property type="molecule type" value="Genomic_DNA"/>
</dbReference>
<organism evidence="1 2">
    <name type="scientific">Mya arenaria</name>
    <name type="common">Soft-shell clam</name>
    <dbReference type="NCBI Taxonomy" id="6604"/>
    <lineage>
        <taxon>Eukaryota</taxon>
        <taxon>Metazoa</taxon>
        <taxon>Spiralia</taxon>
        <taxon>Lophotrochozoa</taxon>
        <taxon>Mollusca</taxon>
        <taxon>Bivalvia</taxon>
        <taxon>Autobranchia</taxon>
        <taxon>Heteroconchia</taxon>
        <taxon>Euheterodonta</taxon>
        <taxon>Imparidentia</taxon>
        <taxon>Neoheterodontei</taxon>
        <taxon>Myida</taxon>
        <taxon>Myoidea</taxon>
        <taxon>Myidae</taxon>
        <taxon>Mya</taxon>
    </lineage>
</organism>
<protein>
    <recommendedName>
        <fullName evidence="3">Ig-like domain-containing protein</fullName>
    </recommendedName>
</protein>
<keyword evidence="2" id="KW-1185">Reference proteome</keyword>
<gene>
    <name evidence="1" type="ORF">MAR_020076</name>
</gene>
<accession>A0ABY7E7E9</accession>
<evidence type="ECO:0000313" key="2">
    <source>
        <dbReference type="Proteomes" id="UP001164746"/>
    </source>
</evidence>
<evidence type="ECO:0008006" key="3">
    <source>
        <dbReference type="Google" id="ProtNLM"/>
    </source>
</evidence>
<sequence>MKHDLQNFPKIMSAQNRMTMFQGCIMGVLLVCLNACSAAVTILGEDKKYCDANKPLSIECELNDSTTDIDFRFNHITVVSCEPLFGCSITDSAYNVTKTDYSYILHTVNNFNATGCGVYQCTDIKSRVCDTVNVTYKKFNIDADNIEEQDLSLTIPTTCVFPSENITVTWFYTIENSTQQLDLESDSSFIKTVNKTDTCSNGTCNAKLAKEKTSFGLKFSETTGQYVYSVIEMTVTSTFSLMLNSSTKTITPGDAFAKFDLIYGMAEKPIEMNSVITVKNEKSGATARIFALSRFDFLVKSDDVWLLKLERKKYNEILMVQKRAEWKYTLYQEMLTECLLFKEFDLQTKQMVASDFEAICFRDGDDILSPHRTTKDTRINVEGSESQQTGAGDKKTSHGLVYFRCIEIEPEECDDKQTIVEGSKASEDVFIITEGAAVATDSADNHIQVQAEYNKFDYLERKPKLDRCQIAKLSQVLNSDQGYLQKKGDLISKTKYKRAIVL</sequence>
<name>A0ABY7E7E9_MYAAR</name>
<dbReference type="Proteomes" id="UP001164746">
    <property type="component" value="Chromosome 5"/>
</dbReference>
<evidence type="ECO:0000313" key="1">
    <source>
        <dbReference type="EMBL" id="WAR04707.1"/>
    </source>
</evidence>